<evidence type="ECO:0000256" key="8">
    <source>
        <dbReference type="PROSITE-ProRule" id="PRU00228"/>
    </source>
</evidence>
<evidence type="ECO:0000256" key="4">
    <source>
        <dbReference type="ARBA" id="ARBA00022771"/>
    </source>
</evidence>
<dbReference type="PANTHER" id="PTHR12268:SF14">
    <property type="entry name" value="DYSTROPHIN-1"/>
    <property type="match status" value="1"/>
</dbReference>
<keyword evidence="11" id="KW-1185">Reference proteome</keyword>
<dbReference type="Gene3D" id="1.10.238.10">
    <property type="entry name" value="EF-hand"/>
    <property type="match status" value="1"/>
</dbReference>
<dbReference type="GO" id="GO:0099536">
    <property type="term" value="P:synaptic signaling"/>
    <property type="evidence" value="ECO:0007669"/>
    <property type="project" value="TreeGrafter"/>
</dbReference>
<keyword evidence="6" id="KW-0106">Calcium</keyword>
<keyword evidence="7" id="KW-0206">Cytoskeleton</keyword>
<name>A0A1I8IEY2_9PLAT</name>
<feature type="compositionally biased region" description="Basic residues" evidence="9">
    <location>
        <begin position="177"/>
        <end position="197"/>
    </location>
</feature>
<dbReference type="Pfam" id="PF00569">
    <property type="entry name" value="ZZ"/>
    <property type="match status" value="1"/>
</dbReference>
<keyword evidence="3" id="KW-0479">Metal-binding</keyword>
<dbReference type="SMART" id="SM00291">
    <property type="entry name" value="ZnF_ZZ"/>
    <property type="match status" value="1"/>
</dbReference>
<dbReference type="GO" id="GO:0045202">
    <property type="term" value="C:synapse"/>
    <property type="evidence" value="ECO:0007669"/>
    <property type="project" value="GOC"/>
</dbReference>
<dbReference type="AlphaFoldDB" id="A0A1I8IEY2"/>
<dbReference type="SUPFAM" id="SSF57850">
    <property type="entry name" value="RING/U-box"/>
    <property type="match status" value="1"/>
</dbReference>
<dbReference type="WBParaSite" id="maker-uti_cns_0011927-snap-gene-0.2-mRNA-1">
    <property type="protein sequence ID" value="maker-uti_cns_0011927-snap-gene-0.2-mRNA-1"/>
    <property type="gene ID" value="maker-uti_cns_0011927-snap-gene-0.2"/>
</dbReference>
<evidence type="ECO:0000313" key="11">
    <source>
        <dbReference type="Proteomes" id="UP000095280"/>
    </source>
</evidence>
<dbReference type="InterPro" id="IPR011992">
    <property type="entry name" value="EF-hand-dom_pair"/>
</dbReference>
<keyword evidence="2" id="KW-0963">Cytoplasm</keyword>
<protein>
    <submittedName>
        <fullName evidence="12">ZZ-type domain-containing protein</fullName>
    </submittedName>
</protein>
<comment type="subcellular location">
    <subcellularLocation>
        <location evidence="1">Cytoplasm</location>
        <location evidence="1">Cytoskeleton</location>
    </subcellularLocation>
</comment>
<dbReference type="Pfam" id="PF09069">
    <property type="entry name" value="EF-hand_3"/>
    <property type="match status" value="1"/>
</dbReference>
<evidence type="ECO:0000259" key="10">
    <source>
        <dbReference type="PROSITE" id="PS50135"/>
    </source>
</evidence>
<evidence type="ECO:0000313" key="12">
    <source>
        <dbReference type="WBParaSite" id="maker-uti_cns_0011927-snap-gene-0.2-mRNA-1"/>
    </source>
</evidence>
<accession>A0A1I8IEY2</accession>
<evidence type="ECO:0000256" key="9">
    <source>
        <dbReference type="SAM" id="MobiDB-lite"/>
    </source>
</evidence>
<keyword evidence="4 8" id="KW-0863">Zinc-finger</keyword>
<proteinExistence type="predicted"/>
<dbReference type="GO" id="GO:0008270">
    <property type="term" value="F:zinc ion binding"/>
    <property type="evidence" value="ECO:0007669"/>
    <property type="project" value="UniProtKB-KW"/>
</dbReference>
<evidence type="ECO:0000256" key="2">
    <source>
        <dbReference type="ARBA" id="ARBA00022490"/>
    </source>
</evidence>
<dbReference type="Proteomes" id="UP000095280">
    <property type="component" value="Unplaced"/>
</dbReference>
<dbReference type="PROSITE" id="PS01357">
    <property type="entry name" value="ZF_ZZ_1"/>
    <property type="match status" value="1"/>
</dbReference>
<evidence type="ECO:0000256" key="6">
    <source>
        <dbReference type="ARBA" id="ARBA00022837"/>
    </source>
</evidence>
<dbReference type="Gene3D" id="3.30.60.90">
    <property type="match status" value="1"/>
</dbReference>
<evidence type="ECO:0000256" key="5">
    <source>
        <dbReference type="ARBA" id="ARBA00022833"/>
    </source>
</evidence>
<organism evidence="11 12">
    <name type="scientific">Macrostomum lignano</name>
    <dbReference type="NCBI Taxonomy" id="282301"/>
    <lineage>
        <taxon>Eukaryota</taxon>
        <taxon>Metazoa</taxon>
        <taxon>Spiralia</taxon>
        <taxon>Lophotrochozoa</taxon>
        <taxon>Platyhelminthes</taxon>
        <taxon>Rhabditophora</taxon>
        <taxon>Macrostomorpha</taxon>
        <taxon>Macrostomida</taxon>
        <taxon>Macrostomidae</taxon>
        <taxon>Macrostomum</taxon>
    </lineage>
</organism>
<evidence type="ECO:0000256" key="1">
    <source>
        <dbReference type="ARBA" id="ARBA00004245"/>
    </source>
</evidence>
<dbReference type="InterPro" id="IPR043145">
    <property type="entry name" value="Znf_ZZ_sf"/>
</dbReference>
<evidence type="ECO:0000256" key="3">
    <source>
        <dbReference type="ARBA" id="ARBA00022723"/>
    </source>
</evidence>
<dbReference type="InterPro" id="IPR050774">
    <property type="entry name" value="KCMF1/Dystrophin"/>
</dbReference>
<feature type="region of interest" description="Disordered" evidence="9">
    <location>
        <begin position="169"/>
        <end position="197"/>
    </location>
</feature>
<dbReference type="SUPFAM" id="SSF47473">
    <property type="entry name" value="EF-hand"/>
    <property type="match status" value="1"/>
</dbReference>
<keyword evidence="5" id="KW-0862">Zinc</keyword>
<dbReference type="InterPro" id="IPR015154">
    <property type="entry name" value="EF-hand_dom_typ2"/>
</dbReference>
<feature type="domain" description="ZZ-type" evidence="10">
    <location>
        <begin position="95"/>
        <end position="151"/>
    </location>
</feature>
<dbReference type="InterPro" id="IPR000433">
    <property type="entry name" value="Znf_ZZ"/>
</dbReference>
<sequence length="197" mass="22223">MCAAAEAGDAGDGVATEERLGRLLRDCLQLPRHLGEVAAFGGSDVGASVRSCFEKFSDSSGRIRLSQFLSWLRLEPQCLVWLPVMHRLACSEQSLHPGRCASCKATPMRGLRYKCLKCFNLSLCQQCFFTGRVTRHHKLTHPMQEYVRPPGSGDGLRSLSRALRCRLRLKPGGSGGGRRRQRRRQQRQQNGRRRRWS</sequence>
<reference evidence="12" key="1">
    <citation type="submission" date="2016-11" db="UniProtKB">
        <authorList>
            <consortium name="WormBaseParasite"/>
        </authorList>
    </citation>
    <scope>IDENTIFICATION</scope>
</reference>
<dbReference type="PANTHER" id="PTHR12268">
    <property type="entry name" value="E3 UBIQUITIN-PROTEIN LIGASE KCMF1"/>
    <property type="match status" value="1"/>
</dbReference>
<dbReference type="GO" id="GO:0005886">
    <property type="term" value="C:plasma membrane"/>
    <property type="evidence" value="ECO:0007669"/>
    <property type="project" value="TreeGrafter"/>
</dbReference>
<evidence type="ECO:0000256" key="7">
    <source>
        <dbReference type="ARBA" id="ARBA00023212"/>
    </source>
</evidence>
<dbReference type="PROSITE" id="PS50135">
    <property type="entry name" value="ZF_ZZ_2"/>
    <property type="match status" value="1"/>
</dbReference>